<organism evidence="2 3">
    <name type="scientific">Streptantibioticus ferralitis</name>
    <dbReference type="NCBI Taxonomy" id="236510"/>
    <lineage>
        <taxon>Bacteria</taxon>
        <taxon>Bacillati</taxon>
        <taxon>Actinomycetota</taxon>
        <taxon>Actinomycetes</taxon>
        <taxon>Kitasatosporales</taxon>
        <taxon>Streptomycetaceae</taxon>
        <taxon>Streptantibioticus</taxon>
    </lineage>
</organism>
<accession>A0ABT5YZY2</accession>
<evidence type="ECO:0000256" key="1">
    <source>
        <dbReference type="SAM" id="MobiDB-lite"/>
    </source>
</evidence>
<comment type="caution">
    <text evidence="2">The sequence shown here is derived from an EMBL/GenBank/DDBJ whole genome shotgun (WGS) entry which is preliminary data.</text>
</comment>
<evidence type="ECO:0000313" key="3">
    <source>
        <dbReference type="Proteomes" id="UP001220022"/>
    </source>
</evidence>
<dbReference type="EMBL" id="JARHTQ010000009">
    <property type="protein sequence ID" value="MDF2257152.1"/>
    <property type="molecule type" value="Genomic_DNA"/>
</dbReference>
<dbReference type="InterPro" id="IPR045930">
    <property type="entry name" value="DUF6349"/>
</dbReference>
<reference evidence="2 3" key="1">
    <citation type="submission" date="2023-03" db="EMBL/GenBank/DDBJ databases">
        <title>Draft genome sequence of type strain Streptomyces ferralitis JCM 14344.</title>
        <authorList>
            <person name="Klaysubun C."/>
            <person name="Duangmal K."/>
        </authorList>
    </citation>
    <scope>NUCLEOTIDE SEQUENCE [LARGE SCALE GENOMIC DNA]</scope>
    <source>
        <strain evidence="2 3">JCM 14344</strain>
    </source>
</reference>
<dbReference type="Pfam" id="PF19876">
    <property type="entry name" value="DUF6349"/>
    <property type="match status" value="1"/>
</dbReference>
<name>A0ABT5YZY2_9ACTN</name>
<keyword evidence="3" id="KW-1185">Reference proteome</keyword>
<evidence type="ECO:0000313" key="2">
    <source>
        <dbReference type="EMBL" id="MDF2257152.1"/>
    </source>
</evidence>
<sequence>MTTPTEPVGAVARHTAYPPRRLDKIENARHLWRIAWGHPGFTHHTPPEPTPDHRPTVITRNWGKPAPGQPGPIWPYLHRGACLGCDWEGPDRRRTDEAVEDAHDHNHPEWRNLPLLPERRGRHWLTHAAHLYPENWFDNGGPIRTIRTGTEKRHLPGKAPGGGYDLAAQPPKTQNHTAAITETLPLEYNASEAA</sequence>
<dbReference type="RefSeq" id="WP_275814705.1">
    <property type="nucleotide sequence ID" value="NZ_BAAANM010000023.1"/>
</dbReference>
<gene>
    <name evidence="2" type="ORF">P2L57_15850</name>
</gene>
<proteinExistence type="predicted"/>
<feature type="region of interest" description="Disordered" evidence="1">
    <location>
        <begin position="152"/>
        <end position="173"/>
    </location>
</feature>
<dbReference type="Proteomes" id="UP001220022">
    <property type="component" value="Unassembled WGS sequence"/>
</dbReference>
<protein>
    <submittedName>
        <fullName evidence="2">DUF6349 family protein</fullName>
    </submittedName>
</protein>